<proteinExistence type="predicted"/>
<reference evidence="1 2" key="1">
    <citation type="submission" date="2021-06" db="EMBL/GenBank/DDBJ databases">
        <title>Caerostris extrusa draft genome.</title>
        <authorList>
            <person name="Kono N."/>
            <person name="Arakawa K."/>
        </authorList>
    </citation>
    <scope>NUCLEOTIDE SEQUENCE [LARGE SCALE GENOMIC DNA]</scope>
</reference>
<name>A0AAV4Y7F5_CAEEX</name>
<dbReference type="AlphaFoldDB" id="A0AAV4Y7F5"/>
<evidence type="ECO:0000313" key="2">
    <source>
        <dbReference type="Proteomes" id="UP001054945"/>
    </source>
</evidence>
<keyword evidence="2" id="KW-1185">Reference proteome</keyword>
<organism evidence="1 2">
    <name type="scientific">Caerostris extrusa</name>
    <name type="common">Bark spider</name>
    <name type="synonym">Caerostris bankana</name>
    <dbReference type="NCBI Taxonomy" id="172846"/>
    <lineage>
        <taxon>Eukaryota</taxon>
        <taxon>Metazoa</taxon>
        <taxon>Ecdysozoa</taxon>
        <taxon>Arthropoda</taxon>
        <taxon>Chelicerata</taxon>
        <taxon>Arachnida</taxon>
        <taxon>Araneae</taxon>
        <taxon>Araneomorphae</taxon>
        <taxon>Entelegynae</taxon>
        <taxon>Araneoidea</taxon>
        <taxon>Araneidae</taxon>
        <taxon>Caerostris</taxon>
    </lineage>
</organism>
<protein>
    <submittedName>
        <fullName evidence="1">Uncharacterized protein</fullName>
    </submittedName>
</protein>
<dbReference type="EMBL" id="BPLR01001358">
    <property type="protein sequence ID" value="GIZ01851.1"/>
    <property type="molecule type" value="Genomic_DNA"/>
</dbReference>
<dbReference type="Proteomes" id="UP001054945">
    <property type="component" value="Unassembled WGS sequence"/>
</dbReference>
<accession>A0AAV4Y7F5</accession>
<sequence>MSKKILQYKTKLRTPAFYSTTLFEFKDYEQNPTSKSRVQLSHFAEFAIPTVLPADLSATERAGGFLNRGSRGTCVKKRQEQIASEFRIFSK</sequence>
<comment type="caution">
    <text evidence="1">The sequence shown here is derived from an EMBL/GenBank/DDBJ whole genome shotgun (WGS) entry which is preliminary data.</text>
</comment>
<gene>
    <name evidence="1" type="ORF">CEXT_387371</name>
</gene>
<evidence type="ECO:0000313" key="1">
    <source>
        <dbReference type="EMBL" id="GIZ01851.1"/>
    </source>
</evidence>